<feature type="transmembrane region" description="Helical" evidence="1">
    <location>
        <begin position="55"/>
        <end position="80"/>
    </location>
</feature>
<dbReference type="GeneID" id="303257537"/>
<dbReference type="EMBL" id="WNAF01000008">
    <property type="protein sequence ID" value="MTR77417.1"/>
    <property type="molecule type" value="Genomic_DNA"/>
</dbReference>
<feature type="domain" description="Cyanobacterial TRADD-N associated 2 transmembrane" evidence="2">
    <location>
        <begin position="132"/>
        <end position="195"/>
    </location>
</feature>
<proteinExistence type="predicted"/>
<feature type="transmembrane region" description="Helical" evidence="1">
    <location>
        <begin position="138"/>
        <end position="163"/>
    </location>
</feature>
<feature type="transmembrane region" description="Helical" evidence="1">
    <location>
        <begin position="27"/>
        <end position="49"/>
    </location>
</feature>
<evidence type="ECO:0000259" key="2">
    <source>
        <dbReference type="Pfam" id="PF20712"/>
    </source>
</evidence>
<dbReference type="Proteomes" id="UP000448177">
    <property type="component" value="Unassembled WGS sequence"/>
</dbReference>
<keyword evidence="1" id="KW-0812">Transmembrane</keyword>
<evidence type="ECO:0000313" key="3">
    <source>
        <dbReference type="EMBL" id="MTR77417.1"/>
    </source>
</evidence>
<keyword evidence="4" id="KW-1185">Reference proteome</keyword>
<feature type="transmembrane region" description="Helical" evidence="1">
    <location>
        <begin position="169"/>
        <end position="189"/>
    </location>
</feature>
<dbReference type="SUPFAM" id="SSF103473">
    <property type="entry name" value="MFS general substrate transporter"/>
    <property type="match status" value="1"/>
</dbReference>
<dbReference type="RefSeq" id="WP_055156447.1">
    <property type="nucleotide sequence ID" value="NZ_JAJBOB010000039.1"/>
</dbReference>
<gene>
    <name evidence="3" type="ORF">GMD21_12185</name>
</gene>
<accession>A0A844KJD9</accession>
<name>A0A844KJD9_9FIRM</name>
<sequence length="248" mass="28288">MENKEMSQEKIESPDEKLIQHSESKKAMNGFQGSIVCAIILGLIAIILHRLLEGVIVQISFWILILLAIFCLLVATSCFFDWKTAKKIEKLEEETQKEEKEFAEIDFNKRALRAEKMFKMNQKELMRYYDMNLAQTKFLSGLGIMMIIFGIVIVVVSLVMYVYTDADKTLLTVGNISGILINFVGAVFIRMYTHNVEAAVKFHAKFAESNNLLLANSIANKIEDEKLREETLSEIAKDIIVYNNTISD</sequence>
<dbReference type="Pfam" id="PF20712">
    <property type="entry name" value="CyanoTRADDas_TM"/>
    <property type="match status" value="1"/>
</dbReference>
<protein>
    <recommendedName>
        <fullName evidence="2">Cyanobacterial TRADD-N associated 2 transmembrane domain-containing protein</fullName>
    </recommendedName>
</protein>
<organism evidence="3 4">
    <name type="scientific">Mediterraneibacter faecis</name>
    <dbReference type="NCBI Taxonomy" id="592978"/>
    <lineage>
        <taxon>Bacteria</taxon>
        <taxon>Bacillati</taxon>
        <taxon>Bacillota</taxon>
        <taxon>Clostridia</taxon>
        <taxon>Lachnospirales</taxon>
        <taxon>Lachnospiraceae</taxon>
        <taxon>Mediterraneibacter</taxon>
    </lineage>
</organism>
<dbReference type="InterPro" id="IPR036259">
    <property type="entry name" value="MFS_trans_sf"/>
</dbReference>
<comment type="caution">
    <text evidence="3">The sequence shown here is derived from an EMBL/GenBank/DDBJ whole genome shotgun (WGS) entry which is preliminary data.</text>
</comment>
<keyword evidence="1" id="KW-1133">Transmembrane helix</keyword>
<dbReference type="AlphaFoldDB" id="A0A844KJD9"/>
<reference evidence="3 4" key="1">
    <citation type="journal article" date="2019" name="Nat. Med.">
        <title>A library of human gut bacterial isolates paired with longitudinal multiomics data enables mechanistic microbiome research.</title>
        <authorList>
            <person name="Poyet M."/>
            <person name="Groussin M."/>
            <person name="Gibbons S.M."/>
            <person name="Avila-Pacheco J."/>
            <person name="Jiang X."/>
            <person name="Kearney S.M."/>
            <person name="Perrotta A.R."/>
            <person name="Berdy B."/>
            <person name="Zhao S."/>
            <person name="Lieberman T.D."/>
            <person name="Swanson P.K."/>
            <person name="Smith M."/>
            <person name="Roesemann S."/>
            <person name="Alexander J.E."/>
            <person name="Rich S.A."/>
            <person name="Livny J."/>
            <person name="Vlamakis H."/>
            <person name="Clish C."/>
            <person name="Bullock K."/>
            <person name="Deik A."/>
            <person name="Scott J."/>
            <person name="Pierce K.A."/>
            <person name="Xavier R.J."/>
            <person name="Alm E.J."/>
        </authorList>
    </citation>
    <scope>NUCLEOTIDE SEQUENCE [LARGE SCALE GENOMIC DNA]</scope>
    <source>
        <strain evidence="3 4">BIOML-A1</strain>
    </source>
</reference>
<keyword evidence="1" id="KW-0472">Membrane</keyword>
<evidence type="ECO:0000256" key="1">
    <source>
        <dbReference type="SAM" id="Phobius"/>
    </source>
</evidence>
<dbReference type="InterPro" id="IPR048567">
    <property type="entry name" value="CyanoTRADDas_TM"/>
</dbReference>
<evidence type="ECO:0000313" key="4">
    <source>
        <dbReference type="Proteomes" id="UP000448177"/>
    </source>
</evidence>